<dbReference type="InterPro" id="IPR036028">
    <property type="entry name" value="SH3-like_dom_sf"/>
</dbReference>
<dbReference type="EMBL" id="SELW01000677">
    <property type="protein sequence ID" value="TID13528.1"/>
    <property type="molecule type" value="Genomic_DNA"/>
</dbReference>
<dbReference type="PANTHER" id="PTHR46333:SF2">
    <property type="entry name" value="CYTOKINESIS PROTEIN 3"/>
    <property type="match status" value="1"/>
</dbReference>
<organism evidence="5 6">
    <name type="scientific">Pichia inconspicua</name>
    <dbReference type="NCBI Taxonomy" id="52247"/>
    <lineage>
        <taxon>Eukaryota</taxon>
        <taxon>Fungi</taxon>
        <taxon>Dikarya</taxon>
        <taxon>Ascomycota</taxon>
        <taxon>Saccharomycotina</taxon>
        <taxon>Pichiomycetes</taxon>
        <taxon>Pichiales</taxon>
        <taxon>Pichiaceae</taxon>
        <taxon>Pichia</taxon>
    </lineage>
</organism>
<dbReference type="Proteomes" id="UP000307173">
    <property type="component" value="Unassembled WGS sequence"/>
</dbReference>
<feature type="domain" description="SH3" evidence="4">
    <location>
        <begin position="1"/>
        <end position="63"/>
    </location>
</feature>
<sequence length="723" mass="83618">MMSVKTRATYSWSGDKKNHQLGFMENDCIEILKVLDSDLFYGESVRTKERGLFPANYVDCDLIKAELERLKPTSSRETITEMKKQTFAHSDFNDTELNKFSTSYVQQVLNSSTQSTDTHVSSLFGHSDLSATSAGSYIRHKEDFETKLQSLKTSSSTYTPKTKNALNDIIEQQEKKSKSKFLPSFLRSKSLEEPSFDEKLYLSSVEKLSQLSFTEKSFSEASRSSSASTLKSNMTLDSTSDLERTKSVGGEERAARAKRVLREQPDLILKPQTFITDVNCEKRKNTKKSKRYSLFSIDYTYIDEQISRTKREIYDSPEHFAVNIIAPKYKTHLEKVRAIYMYLTGTFTLKPQESETISTKRMFESHRLPEIMQTFCCTPHQLTWIFFIMAQAVGIECEIILGYLKYPFTLNEAVTDTKKKLILNHSWISVCIEDEYRFIDVILGNPTNDIALQNRGIWDIHIVRDFYFLTRPFDILKTHTPHHIDQQQIVPPIDVVAQLSLPPMYPHGTINGVELYKFNSAVFHLKHYEIYDFELKIPFDYDVQAEVIPYNKEYSNCSSLVQIYHRKGKRIAHFQGIMPKNCPAGFICVTGKKEYSKHWNLLMSIPCFHKGKWKELTWVNTVHGINGIDIYIKEPKIRHLKLGQHHFDIRMHVSEELESELNVNRNGGSKIAFFSPSRKLCGAHYYNGKLQGTFELDQPGSWVIGVLDLKKKRWKFVAEWIVS</sequence>
<keyword evidence="1 2" id="KW-0728">SH3 domain</keyword>
<dbReference type="SMART" id="SM00326">
    <property type="entry name" value="SH3"/>
    <property type="match status" value="1"/>
</dbReference>
<evidence type="ECO:0000259" key="4">
    <source>
        <dbReference type="PROSITE" id="PS50002"/>
    </source>
</evidence>
<keyword evidence="6" id="KW-1185">Reference proteome</keyword>
<dbReference type="GO" id="GO:0140278">
    <property type="term" value="P:mitotic division septum assembly"/>
    <property type="evidence" value="ECO:0007669"/>
    <property type="project" value="TreeGrafter"/>
</dbReference>
<dbReference type="AlphaFoldDB" id="A0A4T0WW04"/>
<evidence type="ECO:0000313" key="6">
    <source>
        <dbReference type="Proteomes" id="UP000307173"/>
    </source>
</evidence>
<dbReference type="SUPFAM" id="SSF54001">
    <property type="entry name" value="Cysteine proteinases"/>
    <property type="match status" value="1"/>
</dbReference>
<comment type="caution">
    <text evidence="5">The sequence shown here is derived from an EMBL/GenBank/DDBJ whole genome shotgun (WGS) entry which is preliminary data.</text>
</comment>
<evidence type="ECO:0000256" key="3">
    <source>
        <dbReference type="SAM" id="MobiDB-lite"/>
    </source>
</evidence>
<dbReference type="InterPro" id="IPR001452">
    <property type="entry name" value="SH3_domain"/>
</dbReference>
<name>A0A4T0WW04_9ASCO</name>
<proteinExistence type="predicted"/>
<dbReference type="PANTHER" id="PTHR46333">
    <property type="entry name" value="CYTOKINESIS PROTEIN 3"/>
    <property type="match status" value="1"/>
</dbReference>
<dbReference type="InterPro" id="IPR038765">
    <property type="entry name" value="Papain-like_cys_pep_sf"/>
</dbReference>
<evidence type="ECO:0000256" key="2">
    <source>
        <dbReference type="PROSITE-ProRule" id="PRU00192"/>
    </source>
</evidence>
<protein>
    <recommendedName>
        <fullName evidence="4">SH3 domain-containing protein</fullName>
    </recommendedName>
</protein>
<dbReference type="PROSITE" id="PS50002">
    <property type="entry name" value="SH3"/>
    <property type="match status" value="1"/>
</dbReference>
<dbReference type="InterPro" id="IPR052557">
    <property type="entry name" value="CAP/Cytokinesis_protein"/>
</dbReference>
<accession>A0A4T0WW04</accession>
<dbReference type="GO" id="GO:0110085">
    <property type="term" value="C:mitotic actomyosin contractile ring"/>
    <property type="evidence" value="ECO:0007669"/>
    <property type="project" value="TreeGrafter"/>
</dbReference>
<evidence type="ECO:0000313" key="5">
    <source>
        <dbReference type="EMBL" id="TID13528.1"/>
    </source>
</evidence>
<feature type="compositionally biased region" description="Basic and acidic residues" evidence="3">
    <location>
        <begin position="241"/>
        <end position="256"/>
    </location>
</feature>
<gene>
    <name evidence="5" type="ORF">CANINC_004886</name>
</gene>
<reference evidence="5 6" key="1">
    <citation type="journal article" date="2019" name="Front. Genet.">
        <title>Whole-Genome Sequencing of the Opportunistic Yeast Pathogen Candida inconspicua Uncovers Its Hybrid Origin.</title>
        <authorList>
            <person name="Mixao V."/>
            <person name="Hansen A.P."/>
            <person name="Saus E."/>
            <person name="Boekhout T."/>
            <person name="Lass-Florl C."/>
            <person name="Gabaldon T."/>
        </authorList>
    </citation>
    <scope>NUCLEOTIDE SEQUENCE [LARGE SCALE GENOMIC DNA]</scope>
    <source>
        <strain evidence="5 6">CBS 180</strain>
    </source>
</reference>
<dbReference type="OrthoDB" id="6129702at2759"/>
<dbReference type="STRING" id="52247.A0A4T0WW04"/>
<feature type="region of interest" description="Disordered" evidence="3">
    <location>
        <begin position="229"/>
        <end position="256"/>
    </location>
</feature>
<evidence type="ECO:0000256" key="1">
    <source>
        <dbReference type="ARBA" id="ARBA00022443"/>
    </source>
</evidence>
<dbReference type="SUPFAM" id="SSF50044">
    <property type="entry name" value="SH3-domain"/>
    <property type="match status" value="1"/>
</dbReference>
<dbReference type="Gene3D" id="2.30.30.40">
    <property type="entry name" value="SH3 Domains"/>
    <property type="match status" value="1"/>
</dbReference>